<keyword evidence="6" id="KW-0648">Protein biosynthesis</keyword>
<dbReference type="SUPFAM" id="SSF52954">
    <property type="entry name" value="Class II aaRS ABD-related"/>
    <property type="match status" value="1"/>
</dbReference>
<evidence type="ECO:0000256" key="3">
    <source>
        <dbReference type="ARBA" id="ARBA00022598"/>
    </source>
</evidence>
<dbReference type="InterPro" id="IPR033728">
    <property type="entry name" value="ThrRS_core"/>
</dbReference>
<dbReference type="InterPro" id="IPR045864">
    <property type="entry name" value="aa-tRNA-synth_II/BPL/LPL"/>
</dbReference>
<dbReference type="InterPro" id="IPR012947">
    <property type="entry name" value="tRNA_SAD"/>
</dbReference>
<dbReference type="Proteomes" id="UP001628156">
    <property type="component" value="Unassembled WGS sequence"/>
</dbReference>
<evidence type="ECO:0000256" key="7">
    <source>
        <dbReference type="ARBA" id="ARBA00023146"/>
    </source>
</evidence>
<evidence type="ECO:0000313" key="11">
    <source>
        <dbReference type="EMBL" id="GAB1228048.1"/>
    </source>
</evidence>
<dbReference type="Pfam" id="PF00587">
    <property type="entry name" value="tRNA-synt_2b"/>
    <property type="match status" value="1"/>
</dbReference>
<dbReference type="PRINTS" id="PR01047">
    <property type="entry name" value="TRNASYNTHTHR"/>
</dbReference>
<feature type="domain" description="Aminoacyl-transfer RNA synthetases class-II family profile" evidence="10">
    <location>
        <begin position="265"/>
        <end position="574"/>
    </location>
</feature>
<dbReference type="InterPro" id="IPR002320">
    <property type="entry name" value="Thr-tRNA-ligase_IIa"/>
</dbReference>
<keyword evidence="7" id="KW-0030">Aminoacyl-tRNA synthetase</keyword>
<dbReference type="CDD" id="cd01667">
    <property type="entry name" value="TGS_ThrRS"/>
    <property type="match status" value="1"/>
</dbReference>
<dbReference type="Pfam" id="PF07973">
    <property type="entry name" value="tRNA_SAD"/>
    <property type="match status" value="1"/>
</dbReference>
<accession>A0ABQ0DZ65</accession>
<proteinExistence type="inferred from homology"/>
<name>A0ABQ0DZ65_9EUKA</name>
<dbReference type="InterPro" id="IPR006195">
    <property type="entry name" value="aa-tRNA-synth_II"/>
</dbReference>
<reference evidence="11 12" key="1">
    <citation type="journal article" date="2019" name="PLoS Negl. Trop. Dis.">
        <title>Whole genome sequencing of Entamoeba nuttalli reveals mammalian host-related molecular signatures and a novel octapeptide-repeat surface protein.</title>
        <authorList>
            <person name="Tanaka M."/>
            <person name="Makiuchi T."/>
            <person name="Komiyama T."/>
            <person name="Shiina T."/>
            <person name="Osaki K."/>
            <person name="Tachibana H."/>
        </authorList>
    </citation>
    <scope>NUCLEOTIDE SEQUENCE [LARGE SCALE GENOMIC DNA]</scope>
    <source>
        <strain evidence="11 12">P19-061405</strain>
    </source>
</reference>
<dbReference type="HAMAP" id="MF_00184">
    <property type="entry name" value="Thr_tRNA_synth"/>
    <property type="match status" value="1"/>
</dbReference>
<dbReference type="EMBL" id="BAAFRS010000370">
    <property type="protein sequence ID" value="GAB1228048.1"/>
    <property type="molecule type" value="Genomic_DNA"/>
</dbReference>
<gene>
    <name evidence="11" type="ORF">ENUP19_0370G0018</name>
</gene>
<evidence type="ECO:0000256" key="1">
    <source>
        <dbReference type="ARBA" id="ARBA00008226"/>
    </source>
</evidence>
<dbReference type="SMART" id="SM00863">
    <property type="entry name" value="tRNA_SAD"/>
    <property type="match status" value="1"/>
</dbReference>
<dbReference type="Pfam" id="PF03129">
    <property type="entry name" value="HGTP_anticodon"/>
    <property type="match status" value="1"/>
</dbReference>
<evidence type="ECO:0000256" key="5">
    <source>
        <dbReference type="ARBA" id="ARBA00022840"/>
    </source>
</evidence>
<evidence type="ECO:0000256" key="9">
    <source>
        <dbReference type="ARBA" id="ARBA00049515"/>
    </source>
</evidence>
<dbReference type="Gene3D" id="3.10.20.30">
    <property type="match status" value="1"/>
</dbReference>
<evidence type="ECO:0000256" key="8">
    <source>
        <dbReference type="ARBA" id="ARBA00031900"/>
    </source>
</evidence>
<dbReference type="PANTHER" id="PTHR11451:SF46">
    <property type="entry name" value="THREONINE--TRNA LIGASE"/>
    <property type="match status" value="1"/>
</dbReference>
<keyword evidence="12" id="KW-1185">Reference proteome</keyword>
<comment type="caution">
    <text evidence="11">The sequence shown here is derived from an EMBL/GenBank/DDBJ whole genome shotgun (WGS) entry which is preliminary data.</text>
</comment>
<dbReference type="InterPro" id="IPR036621">
    <property type="entry name" value="Anticodon-bd_dom_sf"/>
</dbReference>
<dbReference type="SUPFAM" id="SSF55681">
    <property type="entry name" value="Class II aaRS and biotin synthetases"/>
    <property type="match status" value="1"/>
</dbReference>
<evidence type="ECO:0000256" key="2">
    <source>
        <dbReference type="ARBA" id="ARBA00013163"/>
    </source>
</evidence>
<dbReference type="InterPro" id="IPR004154">
    <property type="entry name" value="Anticodon-bd"/>
</dbReference>
<organism evidence="11 12">
    <name type="scientific">Entamoeba nuttalli</name>
    <dbReference type="NCBI Taxonomy" id="412467"/>
    <lineage>
        <taxon>Eukaryota</taxon>
        <taxon>Amoebozoa</taxon>
        <taxon>Evosea</taxon>
        <taxon>Archamoebae</taxon>
        <taxon>Mastigamoebida</taxon>
        <taxon>Entamoebidae</taxon>
        <taxon>Entamoeba</taxon>
    </lineage>
</organism>
<comment type="similarity">
    <text evidence="1">Belongs to the class-II aminoacyl-tRNA synthetase family.</text>
</comment>
<comment type="catalytic activity">
    <reaction evidence="9">
        <text>tRNA(Thr) + L-threonine + ATP = L-threonyl-tRNA(Thr) + AMP + diphosphate + H(+)</text>
        <dbReference type="Rhea" id="RHEA:24624"/>
        <dbReference type="Rhea" id="RHEA-COMP:9670"/>
        <dbReference type="Rhea" id="RHEA-COMP:9704"/>
        <dbReference type="ChEBI" id="CHEBI:15378"/>
        <dbReference type="ChEBI" id="CHEBI:30616"/>
        <dbReference type="ChEBI" id="CHEBI:33019"/>
        <dbReference type="ChEBI" id="CHEBI:57926"/>
        <dbReference type="ChEBI" id="CHEBI:78442"/>
        <dbReference type="ChEBI" id="CHEBI:78534"/>
        <dbReference type="ChEBI" id="CHEBI:456215"/>
        <dbReference type="EC" id="6.1.1.3"/>
    </reaction>
</comment>
<dbReference type="InterPro" id="IPR047246">
    <property type="entry name" value="ThrRS_anticodon"/>
</dbReference>
<dbReference type="PANTHER" id="PTHR11451">
    <property type="entry name" value="THREONINE-TRNA LIGASE"/>
    <property type="match status" value="1"/>
</dbReference>
<evidence type="ECO:0000259" key="10">
    <source>
        <dbReference type="PROSITE" id="PS50862"/>
    </source>
</evidence>
<dbReference type="InterPro" id="IPR018163">
    <property type="entry name" value="Thr/Ala-tRNA-synth_IIc_edit"/>
</dbReference>
<dbReference type="InterPro" id="IPR002314">
    <property type="entry name" value="aa-tRNA-synt_IIb"/>
</dbReference>
<dbReference type="NCBIfam" id="TIGR00418">
    <property type="entry name" value="thrS"/>
    <property type="match status" value="1"/>
</dbReference>
<dbReference type="SUPFAM" id="SSF55186">
    <property type="entry name" value="ThrRS/AlaRS common domain"/>
    <property type="match status" value="1"/>
</dbReference>
<evidence type="ECO:0000256" key="4">
    <source>
        <dbReference type="ARBA" id="ARBA00022741"/>
    </source>
</evidence>
<dbReference type="Gene3D" id="3.30.980.10">
    <property type="entry name" value="Threonyl-trna Synthetase, Chain A, domain 2"/>
    <property type="match status" value="1"/>
</dbReference>
<keyword evidence="4" id="KW-0547">Nucleotide-binding</keyword>
<dbReference type="Gene3D" id="3.40.50.800">
    <property type="entry name" value="Anticodon-binding domain"/>
    <property type="match status" value="1"/>
</dbReference>
<evidence type="ECO:0000256" key="6">
    <source>
        <dbReference type="ARBA" id="ARBA00022917"/>
    </source>
</evidence>
<dbReference type="CDD" id="cd00860">
    <property type="entry name" value="ThrRS_anticodon"/>
    <property type="match status" value="1"/>
</dbReference>
<dbReference type="PROSITE" id="PS50862">
    <property type="entry name" value="AA_TRNA_LIGASE_II"/>
    <property type="match status" value="1"/>
</dbReference>
<dbReference type="Gene3D" id="3.30.930.10">
    <property type="entry name" value="Bira Bifunctional Protein, Domain 2"/>
    <property type="match status" value="1"/>
</dbReference>
<dbReference type="EC" id="6.1.1.3" evidence="2"/>
<sequence>MAEQQEPIIDCSAALEGRLNYFNELEKKYKEEELKKSKEITIKYKDMTFQGKSFVTSPQEFIKDLVEKGEITKENPVFVAKVNGKLWDLIRPFEEDSTVEYLGFDNQEAHDVFWHSSAHLLGEAMETQYKCYLHTGPATAIDFFYDCKMNGAISAADFKKLQSLIEGYVREHQVFTRIEITKEEALKMFAYNPYKVKIIEKLPEGSTITAYKNGSFVDLCRGPHLANAASIKAIKILSSGSVHLDGTATGDLLQRIHAVSFPTKDLLKEYIKRAEEADKRDHRLIGRQQDLFFFHVLSPGSCFWLPHGTRIYNKLVALMRAEYRVLGYQEVITPNIFLSTLWETSGHWQHYKDDMFSFECEKQTFALKPMNCPGHCVMFASKKRSYRELPLRYAEFGVLHRNELTGALHGLTRVRRFVQDDSHIFCTMDQIESEVTGVLNLMKKIYKIFGFKTEIALSTRNEKKFMGEIETWNKAEAMLTQVLNDSHLPFVINAGDGAFYGPKIDIRIEDALGRKHQVATVQLDFQLPLRFKLDYMSEDPNQPLKTPVMVHRAVLGSIERFTAILTEHLAGKWPFWLSPRQVMVCTVSEKYNEYGAKVTKELNDAGFYADLDDSDNKLPKKIRNAQVAQYNFILVIGEEELVSNSVNVRTRENKVEGKVEFNEFIKHLKQLEADKQ</sequence>
<keyword evidence="3" id="KW-0436">Ligase</keyword>
<dbReference type="InterPro" id="IPR012675">
    <property type="entry name" value="Beta-grasp_dom_sf"/>
</dbReference>
<protein>
    <recommendedName>
        <fullName evidence="2">threonine--tRNA ligase</fullName>
        <ecNumber evidence="2">6.1.1.3</ecNumber>
    </recommendedName>
    <alternativeName>
        <fullName evidence="8">Threonyl-tRNA synthetase</fullName>
    </alternativeName>
</protein>
<keyword evidence="5" id="KW-0067">ATP-binding</keyword>
<dbReference type="CDD" id="cd00771">
    <property type="entry name" value="ThrRS_core"/>
    <property type="match status" value="1"/>
</dbReference>
<evidence type="ECO:0000313" key="12">
    <source>
        <dbReference type="Proteomes" id="UP001628156"/>
    </source>
</evidence>